<feature type="transmembrane region" description="Helical" evidence="1">
    <location>
        <begin position="91"/>
        <end position="111"/>
    </location>
</feature>
<keyword evidence="1" id="KW-0812">Transmembrane</keyword>
<feature type="transmembrane region" description="Helical" evidence="1">
    <location>
        <begin position="176"/>
        <end position="196"/>
    </location>
</feature>
<evidence type="ECO:0000313" key="2">
    <source>
        <dbReference type="EMBL" id="MBS2548246.1"/>
    </source>
</evidence>
<comment type="caution">
    <text evidence="2">The sequence shown here is derived from an EMBL/GenBank/DDBJ whole genome shotgun (WGS) entry which is preliminary data.</text>
</comment>
<keyword evidence="1" id="KW-0472">Membrane</keyword>
<keyword evidence="3" id="KW-1185">Reference proteome</keyword>
<dbReference type="InterPro" id="IPR005325">
    <property type="entry name" value="DUF308_memb"/>
</dbReference>
<reference evidence="2 3" key="1">
    <citation type="submission" date="2020-02" db="EMBL/GenBank/DDBJ databases">
        <title>Acidophilic actinobacteria isolated from forest soil.</title>
        <authorList>
            <person name="Golinska P."/>
        </authorList>
    </citation>
    <scope>NUCLEOTIDE SEQUENCE [LARGE SCALE GENOMIC DNA]</scope>
    <source>
        <strain evidence="2 3">NL8</strain>
    </source>
</reference>
<dbReference type="Pfam" id="PF03729">
    <property type="entry name" value="DUF308"/>
    <property type="match status" value="2"/>
</dbReference>
<feature type="transmembrane region" description="Helical" evidence="1">
    <location>
        <begin position="117"/>
        <end position="137"/>
    </location>
</feature>
<feature type="transmembrane region" description="Helical" evidence="1">
    <location>
        <begin position="31"/>
        <end position="53"/>
    </location>
</feature>
<accession>A0ABS5KQB0</accession>
<keyword evidence="1" id="KW-1133">Transmembrane helix</keyword>
<dbReference type="InterPro" id="IPR052712">
    <property type="entry name" value="Acid_resist_chaperone_HdeD"/>
</dbReference>
<organism evidence="2 3">
    <name type="scientific">Catenulispora pinistramenti</name>
    <dbReference type="NCBI Taxonomy" id="2705254"/>
    <lineage>
        <taxon>Bacteria</taxon>
        <taxon>Bacillati</taxon>
        <taxon>Actinomycetota</taxon>
        <taxon>Actinomycetes</taxon>
        <taxon>Catenulisporales</taxon>
        <taxon>Catenulisporaceae</taxon>
        <taxon>Catenulispora</taxon>
    </lineage>
</organism>
<proteinExistence type="predicted"/>
<feature type="transmembrane region" description="Helical" evidence="1">
    <location>
        <begin position="59"/>
        <end position="79"/>
    </location>
</feature>
<evidence type="ECO:0000256" key="1">
    <source>
        <dbReference type="SAM" id="Phobius"/>
    </source>
</evidence>
<feature type="transmembrane region" description="Helical" evidence="1">
    <location>
        <begin position="149"/>
        <end position="170"/>
    </location>
</feature>
<gene>
    <name evidence="2" type="ORF">KGQ19_15380</name>
</gene>
<name>A0ABS5KQB0_9ACTN</name>
<evidence type="ECO:0000313" key="3">
    <source>
        <dbReference type="Proteomes" id="UP000730482"/>
    </source>
</evidence>
<dbReference type="PANTHER" id="PTHR34989:SF1">
    <property type="entry name" value="PROTEIN HDED"/>
    <property type="match status" value="1"/>
</dbReference>
<dbReference type="EMBL" id="JAAFYZ010000045">
    <property type="protein sequence ID" value="MBS2548246.1"/>
    <property type="molecule type" value="Genomic_DNA"/>
</dbReference>
<dbReference type="PANTHER" id="PTHR34989">
    <property type="entry name" value="PROTEIN HDED"/>
    <property type="match status" value="1"/>
</dbReference>
<protein>
    <submittedName>
        <fullName evidence="2">HdeD family acid-resistance protein</fullName>
    </submittedName>
</protein>
<dbReference type="Proteomes" id="UP000730482">
    <property type="component" value="Unassembled WGS sequence"/>
</dbReference>
<sequence length="218" mass="23123">MRERASDRGFGGADRGDRVEAENPLRILGQAAWQALMVLGLAAIAIGVCAVVWPGRTLLVLGVLFGIYLLISGVMEIIAAFGDHISPGMRVLNVIVGAVSILLGLFCFRNSLHNSVLLLSLWIGIGFLMWGIATIATSASAPPGVLGRGWGMFAGFMTMLGGIIIISWPIGSIFTLAIFTGIWLIAIGLVEVIHAFTLRGKVRQTTEPRSGSGRHATV</sequence>